<protein>
    <submittedName>
        <fullName evidence="4">Dipeptidyl aminopeptidase/acylaminoacyl peptidase</fullName>
    </submittedName>
</protein>
<reference evidence="4 5" key="1">
    <citation type="submission" date="2020-02" db="EMBL/GenBank/DDBJ databases">
        <title>Sequencing the genomes of 1000 actinobacteria strains.</title>
        <authorList>
            <person name="Klenk H.-P."/>
        </authorList>
    </citation>
    <scope>NUCLEOTIDE SEQUENCE [LARGE SCALE GENOMIC DNA]</scope>
    <source>
        <strain evidence="4 5">DSM 19609</strain>
    </source>
</reference>
<dbReference type="SUPFAM" id="SSF53474">
    <property type="entry name" value="alpha/beta-Hydrolases"/>
    <property type="match status" value="1"/>
</dbReference>
<keyword evidence="4" id="KW-0645">Protease</keyword>
<evidence type="ECO:0000313" key="4">
    <source>
        <dbReference type="EMBL" id="NIH57943.1"/>
    </source>
</evidence>
<dbReference type="Gene3D" id="3.40.50.1820">
    <property type="entry name" value="alpha/beta hydrolase"/>
    <property type="match status" value="1"/>
</dbReference>
<dbReference type="PANTHER" id="PTHR22946:SF9">
    <property type="entry name" value="POLYKETIDE TRANSFERASE AF380"/>
    <property type="match status" value="1"/>
</dbReference>
<dbReference type="RefSeq" id="WP_167168479.1">
    <property type="nucleotide sequence ID" value="NZ_BAAAOO010000007.1"/>
</dbReference>
<comment type="caution">
    <text evidence="4">The sequence shown here is derived from an EMBL/GenBank/DDBJ whole genome shotgun (WGS) entry which is preliminary data.</text>
</comment>
<dbReference type="GO" id="GO:0004177">
    <property type="term" value="F:aminopeptidase activity"/>
    <property type="evidence" value="ECO:0007669"/>
    <property type="project" value="UniProtKB-KW"/>
</dbReference>
<keyword evidence="1" id="KW-0378">Hydrolase</keyword>
<comment type="similarity">
    <text evidence="2">Belongs to the AB hydrolase superfamily. FUS2 hydrolase family.</text>
</comment>
<organism evidence="4 5">
    <name type="scientific">Brooklawnia cerclae</name>
    <dbReference type="NCBI Taxonomy" id="349934"/>
    <lineage>
        <taxon>Bacteria</taxon>
        <taxon>Bacillati</taxon>
        <taxon>Actinomycetota</taxon>
        <taxon>Actinomycetes</taxon>
        <taxon>Propionibacteriales</taxon>
        <taxon>Propionibacteriaceae</taxon>
        <taxon>Brooklawnia</taxon>
    </lineage>
</organism>
<dbReference type="Proteomes" id="UP000749311">
    <property type="component" value="Unassembled WGS sequence"/>
</dbReference>
<gene>
    <name evidence="4" type="ORF">FB473_002588</name>
</gene>
<dbReference type="InterPro" id="IPR000073">
    <property type="entry name" value="AB_hydrolase_1"/>
</dbReference>
<keyword evidence="5" id="KW-1185">Reference proteome</keyword>
<evidence type="ECO:0000256" key="2">
    <source>
        <dbReference type="ARBA" id="ARBA00038115"/>
    </source>
</evidence>
<dbReference type="InterPro" id="IPR050261">
    <property type="entry name" value="FrsA_esterase"/>
</dbReference>
<name>A0ABX0SHR9_9ACTN</name>
<dbReference type="Pfam" id="PF12697">
    <property type="entry name" value="Abhydrolase_6"/>
    <property type="match status" value="1"/>
</dbReference>
<dbReference type="EMBL" id="JAAMOZ010000001">
    <property type="protein sequence ID" value="NIH57943.1"/>
    <property type="molecule type" value="Genomic_DNA"/>
</dbReference>
<dbReference type="PANTHER" id="PTHR22946">
    <property type="entry name" value="DIENELACTONE HYDROLASE DOMAIN-CONTAINING PROTEIN-RELATED"/>
    <property type="match status" value="1"/>
</dbReference>
<evidence type="ECO:0000259" key="3">
    <source>
        <dbReference type="Pfam" id="PF12697"/>
    </source>
</evidence>
<evidence type="ECO:0000313" key="5">
    <source>
        <dbReference type="Proteomes" id="UP000749311"/>
    </source>
</evidence>
<feature type="domain" description="AB hydrolase-1" evidence="3">
    <location>
        <begin position="43"/>
        <end position="253"/>
    </location>
</feature>
<keyword evidence="4" id="KW-0031">Aminopeptidase</keyword>
<sequence>MVDWLTDAPGAETQHVVFPSGSATLHGLLYTPGGNRPHPSVALFHGFPGWENNGDIAYALARVGWAVFVPHYHGNWGMPGDWSWAHAIEDAAAATDLLGDHEFAERYNLDPTQVAVAGNSLGGFLALMTAAARPGIASVASIAGFDFGAAAEQFRASPETRNAYVDLWHEDTAVLSGTNGEALISEIEAAGDAWSLRALAPRLRDRRVLLVAGERDTVAPPDMHHEPLVRALRSAGGAPTTQVLDTTHSFTDQRLALTALLVDFLGTPAR</sequence>
<proteinExistence type="inferred from homology"/>
<evidence type="ECO:0000256" key="1">
    <source>
        <dbReference type="ARBA" id="ARBA00022801"/>
    </source>
</evidence>
<accession>A0ABX0SHR9</accession>
<dbReference type="InterPro" id="IPR029058">
    <property type="entry name" value="AB_hydrolase_fold"/>
</dbReference>